<name>A0A261S631_9BORD</name>
<dbReference type="InterPro" id="IPR042100">
    <property type="entry name" value="Bug_dom1"/>
</dbReference>
<dbReference type="Proteomes" id="UP000216020">
    <property type="component" value="Unassembled WGS sequence"/>
</dbReference>
<dbReference type="PANTHER" id="PTHR42928">
    <property type="entry name" value="TRICARBOXYLATE-BINDING PROTEIN"/>
    <property type="match status" value="1"/>
</dbReference>
<dbReference type="Gene3D" id="3.40.190.150">
    <property type="entry name" value="Bordetella uptake gene, domain 1"/>
    <property type="match status" value="1"/>
</dbReference>
<dbReference type="OrthoDB" id="8678477at2"/>
<evidence type="ECO:0000313" key="3">
    <source>
        <dbReference type="Proteomes" id="UP000216020"/>
    </source>
</evidence>
<dbReference type="CDD" id="cd07012">
    <property type="entry name" value="PBP2_Bug_TTT"/>
    <property type="match status" value="1"/>
</dbReference>
<dbReference type="InterPro" id="IPR005064">
    <property type="entry name" value="BUG"/>
</dbReference>
<accession>A0A261S631</accession>
<reference evidence="3" key="1">
    <citation type="submission" date="2017-05" db="EMBL/GenBank/DDBJ databases">
        <title>Complete and WGS of Bordetella genogroups.</title>
        <authorList>
            <person name="Spilker T."/>
            <person name="Lipuma J."/>
        </authorList>
    </citation>
    <scope>NUCLEOTIDE SEQUENCE [LARGE SCALE GENOMIC DNA]</scope>
    <source>
        <strain evidence="3">AU16122</strain>
    </source>
</reference>
<dbReference type="PANTHER" id="PTHR42928:SF5">
    <property type="entry name" value="BLR1237 PROTEIN"/>
    <property type="match status" value="1"/>
</dbReference>
<dbReference type="Pfam" id="PF03401">
    <property type="entry name" value="TctC"/>
    <property type="match status" value="1"/>
</dbReference>
<comment type="similarity">
    <text evidence="1">Belongs to the UPF0065 (bug) family.</text>
</comment>
<evidence type="ECO:0000313" key="2">
    <source>
        <dbReference type="EMBL" id="OZI32447.1"/>
    </source>
</evidence>
<organism evidence="2 3">
    <name type="scientific">Bordetella genomosp. 10</name>
    <dbReference type="NCBI Taxonomy" id="1416804"/>
    <lineage>
        <taxon>Bacteria</taxon>
        <taxon>Pseudomonadati</taxon>
        <taxon>Pseudomonadota</taxon>
        <taxon>Betaproteobacteria</taxon>
        <taxon>Burkholderiales</taxon>
        <taxon>Alcaligenaceae</taxon>
        <taxon>Bordetella</taxon>
    </lineage>
</organism>
<dbReference type="EMBL" id="NEVM01000005">
    <property type="protein sequence ID" value="OZI32447.1"/>
    <property type="molecule type" value="Genomic_DNA"/>
</dbReference>
<dbReference type="AlphaFoldDB" id="A0A261S631"/>
<protein>
    <submittedName>
        <fullName evidence="2">ABC transporter substrate-binding protein</fullName>
    </submittedName>
</protein>
<proteinExistence type="inferred from homology"/>
<keyword evidence="3" id="KW-1185">Reference proteome</keyword>
<dbReference type="Gene3D" id="3.40.190.10">
    <property type="entry name" value="Periplasmic binding protein-like II"/>
    <property type="match status" value="1"/>
</dbReference>
<gene>
    <name evidence="2" type="ORF">CAL29_23550</name>
</gene>
<comment type="caution">
    <text evidence="2">The sequence shown here is derived from an EMBL/GenBank/DDBJ whole genome shotgun (WGS) entry which is preliminary data.</text>
</comment>
<evidence type="ECO:0000256" key="1">
    <source>
        <dbReference type="ARBA" id="ARBA00006987"/>
    </source>
</evidence>
<sequence length="312" mass="32216">MSVLAATIPSVSAAAYPDKPIRLIVPFAPGGGTDILARIVAARMGTALKQTVVVENVAGASGTIGAAKVARSAPDGYTLLVGVSGTQVIAPATFPHLPYVPLKDFVAISRIAYGGNILVANPSFPAHNLEELISLAKKPGGDFAYGSWGVGSGGHLAGISINVAANVKLRHVPYKGAGPLMSDVIGGVLPLGMSDPTTALALIKAGKLRALAVSGAERSPALPHVPTFAESGVPLKLDIWFGLFAPAKTPEPIVELLEKAAQEAASDPEVKAKVAEFGMRGDWTPRAAFTDQMRAETRIWADLVKATGTDFN</sequence>
<dbReference type="SUPFAM" id="SSF53850">
    <property type="entry name" value="Periplasmic binding protein-like II"/>
    <property type="match status" value="1"/>
</dbReference>
<dbReference type="PIRSF" id="PIRSF017082">
    <property type="entry name" value="YflP"/>
    <property type="match status" value="1"/>
</dbReference>